<sequence>MASCSGSSTKVVFLLFTIAYTRATQRAIRSCLQSLRALHEPGNRPLDEIPRYRSNTQREARRRNCTIRYSLNSTCSRTWKIFFFVSHQAKYKPRAVSRNNTTTDSATSHPSFRNFTIVVFYRRYCSSRSTAE</sequence>
<dbReference type="Proteomes" id="UP001595075">
    <property type="component" value="Unassembled WGS sequence"/>
</dbReference>
<reference evidence="2 3" key="1">
    <citation type="journal article" date="2024" name="Commun. Biol.">
        <title>Comparative genomic analysis of thermophilic fungi reveals convergent evolutionary adaptations and gene losses.</title>
        <authorList>
            <person name="Steindorff A.S."/>
            <person name="Aguilar-Pontes M.V."/>
            <person name="Robinson A.J."/>
            <person name="Andreopoulos B."/>
            <person name="LaButti K."/>
            <person name="Kuo A."/>
            <person name="Mondo S."/>
            <person name="Riley R."/>
            <person name="Otillar R."/>
            <person name="Haridas S."/>
            <person name="Lipzen A."/>
            <person name="Grimwood J."/>
            <person name="Schmutz J."/>
            <person name="Clum A."/>
            <person name="Reid I.D."/>
            <person name="Moisan M.C."/>
            <person name="Butler G."/>
            <person name="Nguyen T.T.M."/>
            <person name="Dewar K."/>
            <person name="Conant G."/>
            <person name="Drula E."/>
            <person name="Henrissat B."/>
            <person name="Hansel C."/>
            <person name="Singer S."/>
            <person name="Hutchinson M.I."/>
            <person name="de Vries R.P."/>
            <person name="Natvig D.O."/>
            <person name="Powell A.J."/>
            <person name="Tsang A."/>
            <person name="Grigoriev I.V."/>
        </authorList>
    </citation>
    <scope>NUCLEOTIDE SEQUENCE [LARGE SCALE GENOMIC DNA]</scope>
    <source>
        <strain evidence="2 3">CBS 494.80</strain>
    </source>
</reference>
<feature type="chain" id="PRO_5046303101" description="Secreted protein" evidence="1">
    <location>
        <begin position="24"/>
        <end position="132"/>
    </location>
</feature>
<accession>A0ABR4CNN8</accession>
<gene>
    <name evidence="2" type="ORF">VTL71DRAFT_13954</name>
</gene>
<evidence type="ECO:0008006" key="4">
    <source>
        <dbReference type="Google" id="ProtNLM"/>
    </source>
</evidence>
<evidence type="ECO:0000313" key="2">
    <source>
        <dbReference type="EMBL" id="KAL2070928.1"/>
    </source>
</evidence>
<feature type="signal peptide" evidence="1">
    <location>
        <begin position="1"/>
        <end position="23"/>
    </location>
</feature>
<protein>
    <recommendedName>
        <fullName evidence="4">Secreted protein</fullName>
    </recommendedName>
</protein>
<organism evidence="2 3">
    <name type="scientific">Oculimacula yallundae</name>
    <dbReference type="NCBI Taxonomy" id="86028"/>
    <lineage>
        <taxon>Eukaryota</taxon>
        <taxon>Fungi</taxon>
        <taxon>Dikarya</taxon>
        <taxon>Ascomycota</taxon>
        <taxon>Pezizomycotina</taxon>
        <taxon>Leotiomycetes</taxon>
        <taxon>Helotiales</taxon>
        <taxon>Ploettnerulaceae</taxon>
        <taxon>Oculimacula</taxon>
    </lineage>
</organism>
<keyword evidence="1" id="KW-0732">Signal</keyword>
<proteinExistence type="predicted"/>
<evidence type="ECO:0000256" key="1">
    <source>
        <dbReference type="SAM" id="SignalP"/>
    </source>
</evidence>
<name>A0ABR4CNN8_9HELO</name>
<evidence type="ECO:0000313" key="3">
    <source>
        <dbReference type="Proteomes" id="UP001595075"/>
    </source>
</evidence>
<dbReference type="EMBL" id="JAZHXI010000006">
    <property type="protein sequence ID" value="KAL2070928.1"/>
    <property type="molecule type" value="Genomic_DNA"/>
</dbReference>
<comment type="caution">
    <text evidence="2">The sequence shown here is derived from an EMBL/GenBank/DDBJ whole genome shotgun (WGS) entry which is preliminary data.</text>
</comment>
<keyword evidence="3" id="KW-1185">Reference proteome</keyword>